<dbReference type="InterPro" id="IPR011990">
    <property type="entry name" value="TPR-like_helical_dom_sf"/>
</dbReference>
<dbReference type="Pfam" id="PF13191">
    <property type="entry name" value="AAA_16"/>
    <property type="match status" value="1"/>
</dbReference>
<comment type="caution">
    <text evidence="8">The sequence shown here is derived from an EMBL/GenBank/DDBJ whole genome shotgun (WGS) entry which is preliminary data.</text>
</comment>
<dbReference type="Gene3D" id="3.30.70.1230">
    <property type="entry name" value="Nucleotide cyclase"/>
    <property type="match status" value="1"/>
</dbReference>
<dbReference type="NCBIfam" id="TIGR03903">
    <property type="entry name" value="TOMM_kin_cyc"/>
    <property type="match status" value="1"/>
</dbReference>
<dbReference type="InterPro" id="IPR027417">
    <property type="entry name" value="P-loop_NTPase"/>
</dbReference>
<dbReference type="SMART" id="SM00220">
    <property type="entry name" value="S_TKc"/>
    <property type="match status" value="1"/>
</dbReference>
<dbReference type="PANTHER" id="PTHR16305:SF28">
    <property type="entry name" value="GUANYLATE CYCLASE DOMAIN-CONTAINING PROTEIN"/>
    <property type="match status" value="1"/>
</dbReference>
<dbReference type="GO" id="GO:0035556">
    <property type="term" value="P:intracellular signal transduction"/>
    <property type="evidence" value="ECO:0007669"/>
    <property type="project" value="InterPro"/>
</dbReference>
<protein>
    <submittedName>
        <fullName evidence="8">TOMM system kinase/cyclase fusion protein</fullName>
    </submittedName>
</protein>
<evidence type="ECO:0000259" key="7">
    <source>
        <dbReference type="PROSITE" id="PS50125"/>
    </source>
</evidence>
<evidence type="ECO:0000256" key="3">
    <source>
        <dbReference type="ARBA" id="ARBA00022840"/>
    </source>
</evidence>
<dbReference type="CDD" id="cd14014">
    <property type="entry name" value="STKc_PknB_like"/>
    <property type="match status" value="1"/>
</dbReference>
<dbReference type="InterPro" id="IPR029787">
    <property type="entry name" value="Nucleotide_cyclase"/>
</dbReference>
<dbReference type="PROSITE" id="PS00108">
    <property type="entry name" value="PROTEIN_KINASE_ST"/>
    <property type="match status" value="1"/>
</dbReference>
<name>A0A9X4AY11_9BACT</name>
<dbReference type="GO" id="GO:0016020">
    <property type="term" value="C:membrane"/>
    <property type="evidence" value="ECO:0007669"/>
    <property type="project" value="UniProtKB-SubCell"/>
</dbReference>
<dbReference type="InterPro" id="IPR008271">
    <property type="entry name" value="Ser/Thr_kinase_AS"/>
</dbReference>
<keyword evidence="2 4" id="KW-0547">Nucleotide-binding</keyword>
<dbReference type="InterPro" id="IPR001054">
    <property type="entry name" value="A/G_cyclase"/>
</dbReference>
<keyword evidence="8" id="KW-0808">Transferase</keyword>
<dbReference type="SUPFAM" id="SSF52540">
    <property type="entry name" value="P-loop containing nucleoside triphosphate hydrolases"/>
    <property type="match status" value="1"/>
</dbReference>
<dbReference type="Proteomes" id="UP001151081">
    <property type="component" value="Unassembled WGS sequence"/>
</dbReference>
<dbReference type="CDD" id="cd07302">
    <property type="entry name" value="CHD"/>
    <property type="match status" value="1"/>
</dbReference>
<keyword evidence="8" id="KW-0418">Kinase</keyword>
<dbReference type="PROSITE" id="PS50125">
    <property type="entry name" value="GUANYLATE_CYCLASE_2"/>
    <property type="match status" value="1"/>
</dbReference>
<dbReference type="InterPro" id="IPR023889">
    <property type="entry name" value="TOMM_kin_cyc"/>
</dbReference>
<dbReference type="Gene3D" id="1.25.40.10">
    <property type="entry name" value="Tetratricopeptide repeat domain"/>
    <property type="match status" value="2"/>
</dbReference>
<dbReference type="PANTHER" id="PTHR16305">
    <property type="entry name" value="TESTICULAR SOLUBLE ADENYLYL CYCLASE"/>
    <property type="match status" value="1"/>
</dbReference>
<reference evidence="8 9" key="1">
    <citation type="submission" date="2021-04" db="EMBL/GenBank/DDBJ databases">
        <title>Genome analysis of Polyangium sp.</title>
        <authorList>
            <person name="Li Y."/>
            <person name="Wang J."/>
        </authorList>
    </citation>
    <scope>NUCLEOTIDE SEQUENCE [LARGE SCALE GENOMIC DNA]</scope>
    <source>
        <strain evidence="8 9">SDU14</strain>
    </source>
</reference>
<dbReference type="GO" id="GO:0009190">
    <property type="term" value="P:cyclic nucleotide biosynthetic process"/>
    <property type="evidence" value="ECO:0007669"/>
    <property type="project" value="InterPro"/>
</dbReference>
<proteinExistence type="predicted"/>
<dbReference type="SUPFAM" id="SSF48452">
    <property type="entry name" value="TPR-like"/>
    <property type="match status" value="2"/>
</dbReference>
<dbReference type="SMART" id="SM00044">
    <property type="entry name" value="CYCc"/>
    <property type="match status" value="1"/>
</dbReference>
<dbReference type="GO" id="GO:0004016">
    <property type="term" value="F:adenylate cyclase activity"/>
    <property type="evidence" value="ECO:0007669"/>
    <property type="project" value="TreeGrafter"/>
</dbReference>
<dbReference type="GO" id="GO:0005524">
    <property type="term" value="F:ATP binding"/>
    <property type="evidence" value="ECO:0007669"/>
    <property type="project" value="UniProtKB-UniRule"/>
</dbReference>
<gene>
    <name evidence="8" type="ORF">KEG57_51815</name>
</gene>
<dbReference type="SUPFAM" id="SSF55073">
    <property type="entry name" value="Nucleotide cyclase"/>
    <property type="match status" value="1"/>
</dbReference>
<feature type="domain" description="Guanylate cyclase" evidence="7">
    <location>
        <begin position="328"/>
        <end position="471"/>
    </location>
</feature>
<dbReference type="Gene3D" id="3.40.50.300">
    <property type="entry name" value="P-loop containing nucleotide triphosphate hydrolases"/>
    <property type="match status" value="1"/>
</dbReference>
<feature type="region of interest" description="Disordered" evidence="5">
    <location>
        <begin position="296"/>
        <end position="325"/>
    </location>
</feature>
<organism evidence="8 9">
    <name type="scientific">Polyangium jinanense</name>
    <dbReference type="NCBI Taxonomy" id="2829994"/>
    <lineage>
        <taxon>Bacteria</taxon>
        <taxon>Pseudomonadati</taxon>
        <taxon>Myxococcota</taxon>
        <taxon>Polyangia</taxon>
        <taxon>Polyangiales</taxon>
        <taxon>Polyangiaceae</taxon>
        <taxon>Polyangium</taxon>
    </lineage>
</organism>
<dbReference type="EMBL" id="JAGTJJ010000093">
    <property type="protein sequence ID" value="MDC3989059.1"/>
    <property type="molecule type" value="Genomic_DNA"/>
</dbReference>
<dbReference type="GO" id="GO:0005737">
    <property type="term" value="C:cytoplasm"/>
    <property type="evidence" value="ECO:0007669"/>
    <property type="project" value="TreeGrafter"/>
</dbReference>
<evidence type="ECO:0000313" key="9">
    <source>
        <dbReference type="Proteomes" id="UP001151081"/>
    </source>
</evidence>
<dbReference type="PROSITE" id="PS50011">
    <property type="entry name" value="PROTEIN_KINASE_DOM"/>
    <property type="match status" value="1"/>
</dbReference>
<dbReference type="InterPro" id="IPR000719">
    <property type="entry name" value="Prot_kinase_dom"/>
</dbReference>
<feature type="domain" description="Protein kinase" evidence="6">
    <location>
        <begin position="19"/>
        <end position="289"/>
    </location>
</feature>
<dbReference type="SUPFAM" id="SSF56112">
    <property type="entry name" value="Protein kinase-like (PK-like)"/>
    <property type="match status" value="1"/>
</dbReference>
<evidence type="ECO:0000256" key="1">
    <source>
        <dbReference type="ARBA" id="ARBA00004167"/>
    </source>
</evidence>
<evidence type="ECO:0000259" key="6">
    <source>
        <dbReference type="PROSITE" id="PS50011"/>
    </source>
</evidence>
<feature type="binding site" evidence="4">
    <location>
        <position position="48"/>
    </location>
    <ligand>
        <name>ATP</name>
        <dbReference type="ChEBI" id="CHEBI:30616"/>
    </ligand>
</feature>
<accession>A0A9X4AY11</accession>
<comment type="subcellular location">
    <subcellularLocation>
        <location evidence="1">Membrane</location>
        <topology evidence="1">Single-pass membrane protein</topology>
    </subcellularLocation>
</comment>
<sequence length="1364" mass="150329">MGGTPVRKTAISTALVGRYELLETLGEGAFSTVYKARQWTTNQAVAVKVLRIAEDPRGPLHGKRIARFQREVRICAQMHHPNIVHLLDSGQPEPGLVYSVFEFVPGKDLAKVLAEEGSLNPLEAQHFMLQVLDALACAHASGVVHRDLKPANLIVTTTGARRNVLVADFGVGALVEEARGDAGRITMTNESLGTPAYAAPEQLRGLPLTRRSDLYAWGLVFLECLTGKRAVEGATVAEVMAAQLSSEPIPIPARIADHPLGRMLRRVTEKEPAARGVTAEKLLRELEALDLSDLAPSDWTARPSPKSTDEARALGSDSPEGSGERRVRLIEGERRQITAVCCAFTAGSVKPGAVELEELDEILRVQQDACVQIARARGGYVAGALGGALLFYFGYPAAREGDAQRAAEAAFAALDEMSRQSAALEARRGVRAELRVGMHTGMVVARELREPASAGPGYVVGGTPKLACRLSLLAQPGAIVVSGETYRLLRGHFAFEEGGEHRLDNVTAPVEFYHLQQGPPEGERMAPLVGRARELETLLEWWRRARDGAGQAVVVCGEAGIGKSRLIHELRERIRGEDHTWLECRCSPHAMNSPFYPIIEAWMRLLWPEGEARAEGSAERLEALLTTYGFDLAEAMPILASLLSIPLPARWAPLDVSPQKLRELTRHAVLSFLFEMAERERLVLVAEDVHWADPSTLELFTQLTDELASARVYAIFCARPEVLSRWSPPAAHHVKLERLGRPEVEQLARAATAGRSLPTEVLDRIAARTDGVPLFVEELVQMMIESGALVEQAGRYQLADRLSDFSIPNTLRDLLMARLDRLGKAKETAQVAAAIGREFTFDLIRAVSPLEPDELREHLDQLVASDLVHCKRRLKNPVYLFKHVLVRDAAYESMLKRSRREVHARIAAALEEKFPDIPEARPELFAYHLAAADQKSRAIGYAQKAAMSALQRSANREAIEHATEALGWLPVIEDAGERAVVELELNGSLMPALMATRGHAAPEPASVARRSQEILDRMGDHPLAFVASWTLLLYYHNLGYRDQPIAMAQQLLAAGERKNEPVQQAAALIVLGECLFLAGRFEEARTSLERALMLYDPAEHHQYAVMLGTDPQVHAQSVLSLSLWLMGYPERSLALGMAALARARELKHANTLGLALVYVAGLRHYRREPEQVLEVSCELIDLGERMGLDPWRMMGTALVAWVERDVEAVSRCVSMFPSFQGQTALPYWSSLVAESEAAVGRLGDACARLRQGLALAVEWREVYYVAELHRLLGTYLLALGQGEMGEAEHHFREAIDVARGQGARMLELRATVELCRILQTRGQIDEARRMLEEAHGWFTEGFETVDLKDARALLGELSPSSQSR</sequence>
<dbReference type="Pfam" id="PF00211">
    <property type="entry name" value="Guanylate_cyc"/>
    <property type="match status" value="1"/>
</dbReference>
<evidence type="ECO:0000256" key="2">
    <source>
        <dbReference type="ARBA" id="ARBA00022741"/>
    </source>
</evidence>
<dbReference type="GO" id="GO:0004672">
    <property type="term" value="F:protein kinase activity"/>
    <property type="evidence" value="ECO:0007669"/>
    <property type="project" value="InterPro"/>
</dbReference>
<keyword evidence="9" id="KW-1185">Reference proteome</keyword>
<dbReference type="Pfam" id="PF00069">
    <property type="entry name" value="Pkinase"/>
    <property type="match status" value="1"/>
</dbReference>
<evidence type="ECO:0000256" key="5">
    <source>
        <dbReference type="SAM" id="MobiDB-lite"/>
    </source>
</evidence>
<dbReference type="InterPro" id="IPR041664">
    <property type="entry name" value="AAA_16"/>
</dbReference>
<evidence type="ECO:0000313" key="8">
    <source>
        <dbReference type="EMBL" id="MDC3989059.1"/>
    </source>
</evidence>
<dbReference type="PROSITE" id="PS00107">
    <property type="entry name" value="PROTEIN_KINASE_ATP"/>
    <property type="match status" value="1"/>
</dbReference>
<evidence type="ECO:0000256" key="4">
    <source>
        <dbReference type="PROSITE-ProRule" id="PRU10141"/>
    </source>
</evidence>
<dbReference type="InterPro" id="IPR017441">
    <property type="entry name" value="Protein_kinase_ATP_BS"/>
</dbReference>
<dbReference type="Gene3D" id="1.10.510.10">
    <property type="entry name" value="Transferase(Phosphotransferase) domain 1"/>
    <property type="match status" value="1"/>
</dbReference>
<dbReference type="InterPro" id="IPR011009">
    <property type="entry name" value="Kinase-like_dom_sf"/>
</dbReference>
<keyword evidence="3 4" id="KW-0067">ATP-binding</keyword>